<dbReference type="EMBL" id="JAKKOR010000003">
    <property type="protein sequence ID" value="MCF8587798.1"/>
    <property type="molecule type" value="Genomic_DNA"/>
</dbReference>
<proteinExistence type="predicted"/>
<keyword evidence="2" id="KW-1185">Reference proteome</keyword>
<protein>
    <submittedName>
        <fullName evidence="1">Uncharacterized protein</fullName>
    </submittedName>
</protein>
<comment type="caution">
    <text evidence="1">The sequence shown here is derived from an EMBL/GenBank/DDBJ whole genome shotgun (WGS) entry which is preliminary data.</text>
</comment>
<dbReference type="Proteomes" id="UP001200110">
    <property type="component" value="Unassembled WGS sequence"/>
</dbReference>
<organism evidence="1 2">
    <name type="scientific">Gordonia liuliyuniae</name>
    <dbReference type="NCBI Taxonomy" id="2911517"/>
    <lineage>
        <taxon>Bacteria</taxon>
        <taxon>Bacillati</taxon>
        <taxon>Actinomycetota</taxon>
        <taxon>Actinomycetes</taxon>
        <taxon>Mycobacteriales</taxon>
        <taxon>Gordoniaceae</taxon>
        <taxon>Gordonia</taxon>
    </lineage>
</organism>
<evidence type="ECO:0000313" key="1">
    <source>
        <dbReference type="EMBL" id="MCF8587798.1"/>
    </source>
</evidence>
<accession>A0ABS9IQG5</accession>
<evidence type="ECO:0000313" key="2">
    <source>
        <dbReference type="Proteomes" id="UP001200110"/>
    </source>
</evidence>
<dbReference type="RefSeq" id="WP_236997024.1">
    <property type="nucleotide sequence ID" value="NZ_JAKKOR010000003.1"/>
</dbReference>
<reference evidence="1 2" key="1">
    <citation type="submission" date="2022-01" db="EMBL/GenBank/DDBJ databases">
        <authorList>
            <person name="Huang Y."/>
        </authorList>
    </citation>
    <scope>NUCLEOTIDE SEQUENCE [LARGE SCALE GENOMIC DNA]</scope>
    <source>
        <strain evidence="1 2">HY366</strain>
    </source>
</reference>
<gene>
    <name evidence="1" type="ORF">L5G33_04850</name>
</gene>
<sequence>MTEVDDAMSGGVSPRTEMYGRVLIDHSQFSLISSDVQSFPELMDPGQLVASCDNCLIISGVSNGTYAGVRVVIHEPRKNFEFDADDESWHLEDSTVIKFTAPAFFMTGDTLEFGIDDTLRGTIVNEGEYRVWARIRGGAESVEKYLMGERDLPAQERMPVSDLIQQFRIDIVRTAD</sequence>
<name>A0ABS9IQG5_9ACTN</name>